<dbReference type="AlphaFoldDB" id="A0A0C2YLV4"/>
<dbReference type="GO" id="GO:0046983">
    <property type="term" value="F:protein dimerization activity"/>
    <property type="evidence" value="ECO:0007669"/>
    <property type="project" value="InterPro"/>
</dbReference>
<sequence length="67" mass="7354">STYPCLSCMAFNYLTIPATSVDVECLFSKGCILLPHLCNRLSAQSTHALLCLGSWSQLGFVKNEDIK</sequence>
<accession>A0A0C2YLV4</accession>
<feature type="non-terminal residue" evidence="2">
    <location>
        <position position="1"/>
    </location>
</feature>
<dbReference type="InterPro" id="IPR012337">
    <property type="entry name" value="RNaseH-like_sf"/>
</dbReference>
<name>A0A0C2YLV4_9AGAM</name>
<feature type="domain" description="HAT C-terminal dimerisation" evidence="1">
    <location>
        <begin position="1"/>
        <end position="55"/>
    </location>
</feature>
<dbReference type="SUPFAM" id="SSF53098">
    <property type="entry name" value="Ribonuclease H-like"/>
    <property type="match status" value="1"/>
</dbReference>
<dbReference type="Proteomes" id="UP000053989">
    <property type="component" value="Unassembled WGS sequence"/>
</dbReference>
<feature type="non-terminal residue" evidence="2">
    <location>
        <position position="67"/>
    </location>
</feature>
<proteinExistence type="predicted"/>
<organism evidence="2 3">
    <name type="scientific">Scleroderma citrinum Foug A</name>
    <dbReference type="NCBI Taxonomy" id="1036808"/>
    <lineage>
        <taxon>Eukaryota</taxon>
        <taxon>Fungi</taxon>
        <taxon>Dikarya</taxon>
        <taxon>Basidiomycota</taxon>
        <taxon>Agaricomycotina</taxon>
        <taxon>Agaricomycetes</taxon>
        <taxon>Agaricomycetidae</taxon>
        <taxon>Boletales</taxon>
        <taxon>Sclerodermatineae</taxon>
        <taxon>Sclerodermataceae</taxon>
        <taxon>Scleroderma</taxon>
    </lineage>
</organism>
<dbReference type="OrthoDB" id="1715602at2759"/>
<dbReference type="InterPro" id="IPR008906">
    <property type="entry name" value="HATC_C_dom"/>
</dbReference>
<keyword evidence="3" id="KW-1185">Reference proteome</keyword>
<dbReference type="InParanoid" id="A0A0C2YLV4"/>
<dbReference type="HOGENOM" id="CLU_009123_17_3_1"/>
<reference evidence="3" key="2">
    <citation type="submission" date="2015-01" db="EMBL/GenBank/DDBJ databases">
        <title>Evolutionary Origins and Diversification of the Mycorrhizal Mutualists.</title>
        <authorList>
            <consortium name="DOE Joint Genome Institute"/>
            <consortium name="Mycorrhizal Genomics Consortium"/>
            <person name="Kohler A."/>
            <person name="Kuo A."/>
            <person name="Nagy L.G."/>
            <person name="Floudas D."/>
            <person name="Copeland A."/>
            <person name="Barry K.W."/>
            <person name="Cichocki N."/>
            <person name="Veneault-Fourrey C."/>
            <person name="LaButti K."/>
            <person name="Lindquist E.A."/>
            <person name="Lipzen A."/>
            <person name="Lundell T."/>
            <person name="Morin E."/>
            <person name="Murat C."/>
            <person name="Riley R."/>
            <person name="Ohm R."/>
            <person name="Sun H."/>
            <person name="Tunlid A."/>
            <person name="Henrissat B."/>
            <person name="Grigoriev I.V."/>
            <person name="Hibbett D.S."/>
            <person name="Martin F."/>
        </authorList>
    </citation>
    <scope>NUCLEOTIDE SEQUENCE [LARGE SCALE GENOMIC DNA]</scope>
    <source>
        <strain evidence="3">Foug A</strain>
    </source>
</reference>
<dbReference type="EMBL" id="KN822345">
    <property type="protein sequence ID" value="KIM50708.1"/>
    <property type="molecule type" value="Genomic_DNA"/>
</dbReference>
<reference evidence="2 3" key="1">
    <citation type="submission" date="2014-04" db="EMBL/GenBank/DDBJ databases">
        <authorList>
            <consortium name="DOE Joint Genome Institute"/>
            <person name="Kuo A."/>
            <person name="Kohler A."/>
            <person name="Nagy L.G."/>
            <person name="Floudas D."/>
            <person name="Copeland A."/>
            <person name="Barry K.W."/>
            <person name="Cichocki N."/>
            <person name="Veneault-Fourrey C."/>
            <person name="LaButti K."/>
            <person name="Lindquist E.A."/>
            <person name="Lipzen A."/>
            <person name="Lundell T."/>
            <person name="Morin E."/>
            <person name="Murat C."/>
            <person name="Sun H."/>
            <person name="Tunlid A."/>
            <person name="Henrissat B."/>
            <person name="Grigoriev I.V."/>
            <person name="Hibbett D.S."/>
            <person name="Martin F."/>
            <person name="Nordberg H.P."/>
            <person name="Cantor M.N."/>
            <person name="Hua S.X."/>
        </authorList>
    </citation>
    <scope>NUCLEOTIDE SEQUENCE [LARGE SCALE GENOMIC DNA]</scope>
    <source>
        <strain evidence="2 3">Foug A</strain>
    </source>
</reference>
<evidence type="ECO:0000313" key="2">
    <source>
        <dbReference type="EMBL" id="KIM50708.1"/>
    </source>
</evidence>
<evidence type="ECO:0000313" key="3">
    <source>
        <dbReference type="Proteomes" id="UP000053989"/>
    </source>
</evidence>
<gene>
    <name evidence="2" type="ORF">SCLCIDRAFT_58109</name>
</gene>
<protein>
    <recommendedName>
        <fullName evidence="1">HAT C-terminal dimerisation domain-containing protein</fullName>
    </recommendedName>
</protein>
<evidence type="ECO:0000259" key="1">
    <source>
        <dbReference type="Pfam" id="PF05699"/>
    </source>
</evidence>
<dbReference type="Pfam" id="PF05699">
    <property type="entry name" value="Dimer_Tnp_hAT"/>
    <property type="match status" value="1"/>
</dbReference>